<keyword evidence="3" id="KW-1185">Reference proteome</keyword>
<reference evidence="2" key="1">
    <citation type="submission" date="2021-06" db="EMBL/GenBank/DDBJ databases">
        <authorList>
            <person name="Kallberg Y."/>
            <person name="Tangrot J."/>
            <person name="Rosling A."/>
        </authorList>
    </citation>
    <scope>NUCLEOTIDE SEQUENCE</scope>
    <source>
        <strain evidence="2">BR232B</strain>
    </source>
</reference>
<dbReference type="SMART" id="SM00338">
    <property type="entry name" value="BRLZ"/>
    <property type="match status" value="1"/>
</dbReference>
<name>A0A9N8ZDJ3_9GLOM</name>
<dbReference type="InterPro" id="IPR004827">
    <property type="entry name" value="bZIP"/>
</dbReference>
<dbReference type="SUPFAM" id="SSF57959">
    <property type="entry name" value="Leucine zipper domain"/>
    <property type="match status" value="1"/>
</dbReference>
<dbReference type="PANTHER" id="PTHR37616:SF2">
    <property type="entry name" value="BZIP DOMAIN-CONTAINING PROTEIN"/>
    <property type="match status" value="1"/>
</dbReference>
<evidence type="ECO:0000259" key="1">
    <source>
        <dbReference type="PROSITE" id="PS50217"/>
    </source>
</evidence>
<dbReference type="PROSITE" id="PS50217">
    <property type="entry name" value="BZIP"/>
    <property type="match status" value="1"/>
</dbReference>
<dbReference type="Gene3D" id="1.20.5.170">
    <property type="match status" value="1"/>
</dbReference>
<accession>A0A9N8ZDJ3</accession>
<dbReference type="EMBL" id="CAJVPI010000163">
    <property type="protein sequence ID" value="CAG8492429.1"/>
    <property type="molecule type" value="Genomic_DNA"/>
</dbReference>
<evidence type="ECO:0000313" key="3">
    <source>
        <dbReference type="Proteomes" id="UP000789739"/>
    </source>
</evidence>
<protein>
    <submittedName>
        <fullName evidence="2">5014_t:CDS:1</fullName>
    </submittedName>
</protein>
<feature type="domain" description="BZIP" evidence="1">
    <location>
        <begin position="117"/>
        <end position="177"/>
    </location>
</feature>
<dbReference type="Pfam" id="PF00170">
    <property type="entry name" value="bZIP_1"/>
    <property type="match status" value="1"/>
</dbReference>
<sequence length="181" mass="21171">MTSLEQKGDIAIYDAFNTYMDIDFLRRTVIEEDVETKAMSNLDFFQHYIKPEPVNYKEDNYDSMCAVCPSSLTENSATSTQKAGQPSRPLVIATKNFDTDNVIKQNENNIDQKMSLKERRKLRNKISARNFRARRKEYIQHLEATVQEQQNEILLLNQTLAYFKESNSRLTHEVEQLREGH</sequence>
<dbReference type="PROSITE" id="PS00036">
    <property type="entry name" value="BZIP_BASIC"/>
    <property type="match status" value="1"/>
</dbReference>
<proteinExistence type="predicted"/>
<dbReference type="GO" id="GO:0003700">
    <property type="term" value="F:DNA-binding transcription factor activity"/>
    <property type="evidence" value="ECO:0007669"/>
    <property type="project" value="InterPro"/>
</dbReference>
<comment type="caution">
    <text evidence="2">The sequence shown here is derived from an EMBL/GenBank/DDBJ whole genome shotgun (WGS) entry which is preliminary data.</text>
</comment>
<dbReference type="Proteomes" id="UP000789739">
    <property type="component" value="Unassembled WGS sequence"/>
</dbReference>
<dbReference type="PANTHER" id="PTHR37616">
    <property type="entry name" value="BZIP TRANSCRIPTION FACTOR 60-LIKE"/>
    <property type="match status" value="1"/>
</dbReference>
<dbReference type="AlphaFoldDB" id="A0A9N8ZDJ3"/>
<dbReference type="OrthoDB" id="5571888at2759"/>
<organism evidence="2 3">
    <name type="scientific">Paraglomus brasilianum</name>
    <dbReference type="NCBI Taxonomy" id="144538"/>
    <lineage>
        <taxon>Eukaryota</taxon>
        <taxon>Fungi</taxon>
        <taxon>Fungi incertae sedis</taxon>
        <taxon>Mucoromycota</taxon>
        <taxon>Glomeromycotina</taxon>
        <taxon>Glomeromycetes</taxon>
        <taxon>Paraglomerales</taxon>
        <taxon>Paraglomeraceae</taxon>
        <taxon>Paraglomus</taxon>
    </lineage>
</organism>
<dbReference type="InterPro" id="IPR046347">
    <property type="entry name" value="bZIP_sf"/>
</dbReference>
<gene>
    <name evidence="2" type="ORF">PBRASI_LOCUS2178</name>
</gene>
<evidence type="ECO:0000313" key="2">
    <source>
        <dbReference type="EMBL" id="CAG8492429.1"/>
    </source>
</evidence>